<dbReference type="NCBIfam" id="NF003592">
    <property type="entry name" value="PRK05254.1-5"/>
    <property type="match status" value="1"/>
</dbReference>
<dbReference type="EMBL" id="CAJNNW010003671">
    <property type="protein sequence ID" value="CAE8645628.1"/>
    <property type="molecule type" value="Genomic_DNA"/>
</dbReference>
<dbReference type="InterPro" id="IPR005122">
    <property type="entry name" value="Uracil-DNA_glycosylase-like"/>
</dbReference>
<dbReference type="GO" id="GO:0004844">
    <property type="term" value="F:uracil DNA N-glycosylase activity"/>
    <property type="evidence" value="ECO:0007669"/>
    <property type="project" value="InterPro"/>
</dbReference>
<dbReference type="InterPro" id="IPR036895">
    <property type="entry name" value="Uracil-DNA_glycosylase-like_sf"/>
</dbReference>
<dbReference type="Gene3D" id="3.40.470.10">
    <property type="entry name" value="Uracil-DNA glycosylase-like domain"/>
    <property type="match status" value="1"/>
</dbReference>
<sequence length="146" mass="16419">MGLSFSVPRGVHVPPRVMNMLKEARAWPSPHGDLTSWTEQGVLLLNTVLTVLEGKPLSHKNLGWERFTDAAIRTLSRERTGVVFLLWGEAKEKAKLVDTSRHTVLSAGHPSPLTYEKHFKGCNHFQKVNELFASRGEAEINWQLPP</sequence>
<gene>
    <name evidence="6" type="ORF">PGLA2088_LOCUS4069</name>
</gene>
<keyword evidence="2" id="KW-0227">DNA damage</keyword>
<keyword evidence="4" id="KW-0234">DNA repair</keyword>
<dbReference type="SMART" id="SM00987">
    <property type="entry name" value="UreE_C"/>
    <property type="match status" value="1"/>
</dbReference>
<comment type="caution">
    <text evidence="6">The sequence shown here is derived from an EMBL/GenBank/DDBJ whole genome shotgun (WGS) entry which is preliminary data.</text>
</comment>
<reference evidence="6" key="1">
    <citation type="submission" date="2021-02" db="EMBL/GenBank/DDBJ databases">
        <authorList>
            <person name="Dougan E. K."/>
            <person name="Rhodes N."/>
            <person name="Thang M."/>
            <person name="Chan C."/>
        </authorList>
    </citation>
    <scope>NUCLEOTIDE SEQUENCE</scope>
</reference>
<dbReference type="Pfam" id="PF03167">
    <property type="entry name" value="UDG"/>
    <property type="match status" value="1"/>
</dbReference>
<dbReference type="CDD" id="cd10027">
    <property type="entry name" value="UDG-F1-like"/>
    <property type="match status" value="1"/>
</dbReference>
<dbReference type="GO" id="GO:0005634">
    <property type="term" value="C:nucleus"/>
    <property type="evidence" value="ECO:0007669"/>
    <property type="project" value="TreeGrafter"/>
</dbReference>
<name>A0A813I1U7_POLGL</name>
<dbReference type="AlphaFoldDB" id="A0A813I1U7"/>
<keyword evidence="3" id="KW-0378">Hydrolase</keyword>
<dbReference type="Proteomes" id="UP000626109">
    <property type="component" value="Unassembled WGS sequence"/>
</dbReference>
<evidence type="ECO:0000259" key="5">
    <source>
        <dbReference type="SMART" id="SM00986"/>
    </source>
</evidence>
<dbReference type="GO" id="GO:0005739">
    <property type="term" value="C:mitochondrion"/>
    <property type="evidence" value="ECO:0007669"/>
    <property type="project" value="TreeGrafter"/>
</dbReference>
<feature type="domain" description="Uracil-DNA glycosylase-like" evidence="5">
    <location>
        <begin position="1"/>
        <end position="132"/>
    </location>
</feature>
<dbReference type="InterPro" id="IPR002043">
    <property type="entry name" value="UDG_fam1"/>
</dbReference>
<comment type="similarity">
    <text evidence="1">Belongs to the uracil-DNA glycosylase (UDG) superfamily. UNG family.</text>
</comment>
<evidence type="ECO:0000256" key="3">
    <source>
        <dbReference type="ARBA" id="ARBA00022801"/>
    </source>
</evidence>
<evidence type="ECO:0000313" key="7">
    <source>
        <dbReference type="Proteomes" id="UP000626109"/>
    </source>
</evidence>
<dbReference type="PANTHER" id="PTHR11264">
    <property type="entry name" value="URACIL-DNA GLYCOSYLASE"/>
    <property type="match status" value="1"/>
</dbReference>
<evidence type="ECO:0000256" key="2">
    <source>
        <dbReference type="ARBA" id="ARBA00022763"/>
    </source>
</evidence>
<accession>A0A813I1U7</accession>
<evidence type="ECO:0000256" key="1">
    <source>
        <dbReference type="ARBA" id="ARBA00008184"/>
    </source>
</evidence>
<dbReference type="GO" id="GO:0097510">
    <property type="term" value="P:base-excision repair, AP site formation via deaminated base removal"/>
    <property type="evidence" value="ECO:0007669"/>
    <property type="project" value="TreeGrafter"/>
</dbReference>
<evidence type="ECO:0000256" key="4">
    <source>
        <dbReference type="ARBA" id="ARBA00023204"/>
    </source>
</evidence>
<evidence type="ECO:0000313" key="6">
    <source>
        <dbReference type="EMBL" id="CAE8645628.1"/>
    </source>
</evidence>
<protein>
    <recommendedName>
        <fullName evidence="5">Uracil-DNA glycosylase-like domain-containing protein</fullName>
    </recommendedName>
</protein>
<dbReference type="SUPFAM" id="SSF52141">
    <property type="entry name" value="Uracil-DNA glycosylase-like"/>
    <property type="match status" value="1"/>
</dbReference>
<dbReference type="PANTHER" id="PTHR11264:SF0">
    <property type="entry name" value="URACIL-DNA GLYCOSYLASE"/>
    <property type="match status" value="1"/>
</dbReference>
<organism evidence="6 7">
    <name type="scientific">Polarella glacialis</name>
    <name type="common">Dinoflagellate</name>
    <dbReference type="NCBI Taxonomy" id="89957"/>
    <lineage>
        <taxon>Eukaryota</taxon>
        <taxon>Sar</taxon>
        <taxon>Alveolata</taxon>
        <taxon>Dinophyceae</taxon>
        <taxon>Suessiales</taxon>
        <taxon>Suessiaceae</taxon>
        <taxon>Polarella</taxon>
    </lineage>
</organism>
<proteinExistence type="inferred from homology"/>
<dbReference type="SMART" id="SM00986">
    <property type="entry name" value="UDG"/>
    <property type="match status" value="1"/>
</dbReference>